<feature type="transmembrane region" description="Helical" evidence="5">
    <location>
        <begin position="146"/>
        <end position="165"/>
    </location>
</feature>
<evidence type="ECO:0000256" key="5">
    <source>
        <dbReference type="SAM" id="Phobius"/>
    </source>
</evidence>
<dbReference type="EMBL" id="SKBM01000050">
    <property type="protein sequence ID" value="TCZ52260.1"/>
    <property type="molecule type" value="Genomic_DNA"/>
</dbReference>
<gene>
    <name evidence="7" type="ORF">EXY23_26360</name>
</gene>
<keyword evidence="4 5" id="KW-0472">Membrane</keyword>
<keyword evidence="7" id="KW-0436">Ligase</keyword>
<evidence type="ECO:0000313" key="8">
    <source>
        <dbReference type="Proteomes" id="UP000295023"/>
    </source>
</evidence>
<evidence type="ECO:0000256" key="4">
    <source>
        <dbReference type="ARBA" id="ARBA00023136"/>
    </source>
</evidence>
<dbReference type="OrthoDB" id="7268250at2"/>
<feature type="transmembrane region" description="Helical" evidence="5">
    <location>
        <begin position="268"/>
        <end position="286"/>
    </location>
</feature>
<evidence type="ECO:0000256" key="3">
    <source>
        <dbReference type="ARBA" id="ARBA00022989"/>
    </source>
</evidence>
<dbReference type="InterPro" id="IPR007016">
    <property type="entry name" value="O-antigen_ligase-rel_domated"/>
</dbReference>
<dbReference type="AlphaFoldDB" id="A0A4R4D2P8"/>
<name>A0A4R4D2P8_9PROT</name>
<dbReference type="Proteomes" id="UP000295023">
    <property type="component" value="Unassembled WGS sequence"/>
</dbReference>
<protein>
    <submittedName>
        <fullName evidence="7">O-antigen ligase family protein</fullName>
    </submittedName>
</protein>
<evidence type="ECO:0000256" key="1">
    <source>
        <dbReference type="ARBA" id="ARBA00004141"/>
    </source>
</evidence>
<feature type="transmembrane region" description="Helical" evidence="5">
    <location>
        <begin position="395"/>
        <end position="415"/>
    </location>
</feature>
<keyword evidence="3 5" id="KW-1133">Transmembrane helix</keyword>
<dbReference type="InterPro" id="IPR051533">
    <property type="entry name" value="WaaL-like"/>
</dbReference>
<keyword evidence="8" id="KW-1185">Reference proteome</keyword>
<keyword evidence="2 5" id="KW-0812">Transmembrane</keyword>
<dbReference type="Pfam" id="PF04932">
    <property type="entry name" value="Wzy_C"/>
    <property type="match status" value="1"/>
</dbReference>
<dbReference type="PANTHER" id="PTHR37422">
    <property type="entry name" value="TEICHURONIC ACID BIOSYNTHESIS PROTEIN TUAE"/>
    <property type="match status" value="1"/>
</dbReference>
<accession>A0A4R4D2P8</accession>
<feature type="transmembrane region" description="Helical" evidence="5">
    <location>
        <begin position="213"/>
        <end position="232"/>
    </location>
</feature>
<comment type="caution">
    <text evidence="7">The sequence shown here is derived from an EMBL/GenBank/DDBJ whole genome shotgun (WGS) entry which is preliminary data.</text>
</comment>
<dbReference type="GO" id="GO:0016874">
    <property type="term" value="F:ligase activity"/>
    <property type="evidence" value="ECO:0007669"/>
    <property type="project" value="UniProtKB-KW"/>
</dbReference>
<feature type="transmembrane region" description="Helical" evidence="5">
    <location>
        <begin position="93"/>
        <end position="114"/>
    </location>
</feature>
<dbReference type="PANTHER" id="PTHR37422:SF17">
    <property type="entry name" value="O-ANTIGEN LIGASE"/>
    <property type="match status" value="1"/>
</dbReference>
<feature type="transmembrane region" description="Helical" evidence="5">
    <location>
        <begin position="360"/>
        <end position="383"/>
    </location>
</feature>
<comment type="subcellular location">
    <subcellularLocation>
        <location evidence="1">Membrane</location>
        <topology evidence="1">Multi-pass membrane protein</topology>
    </subcellularLocation>
</comment>
<feature type="transmembrane region" description="Helical" evidence="5">
    <location>
        <begin position="52"/>
        <end position="81"/>
    </location>
</feature>
<feature type="transmembrane region" description="Helical" evidence="5">
    <location>
        <begin position="120"/>
        <end position="139"/>
    </location>
</feature>
<evidence type="ECO:0000256" key="2">
    <source>
        <dbReference type="ARBA" id="ARBA00022692"/>
    </source>
</evidence>
<organism evidence="7 8">
    <name type="scientific">Roseicella aquatilis</name>
    <dbReference type="NCBI Taxonomy" id="2527868"/>
    <lineage>
        <taxon>Bacteria</taxon>
        <taxon>Pseudomonadati</taxon>
        <taxon>Pseudomonadota</taxon>
        <taxon>Alphaproteobacteria</taxon>
        <taxon>Acetobacterales</taxon>
        <taxon>Roseomonadaceae</taxon>
        <taxon>Roseicella</taxon>
    </lineage>
</organism>
<proteinExistence type="predicted"/>
<feature type="transmembrane region" description="Helical" evidence="5">
    <location>
        <begin position="238"/>
        <end position="256"/>
    </location>
</feature>
<reference evidence="7 8" key="1">
    <citation type="submission" date="2019-03" db="EMBL/GenBank/DDBJ databases">
        <title>Paracraurococcus aquatilis NE82 genome sequence.</title>
        <authorList>
            <person name="Zhao Y."/>
            <person name="Du Z."/>
        </authorList>
    </citation>
    <scope>NUCLEOTIDE SEQUENCE [LARGE SCALE GENOMIC DNA]</scope>
    <source>
        <strain evidence="7 8">NE82</strain>
    </source>
</reference>
<evidence type="ECO:0000313" key="7">
    <source>
        <dbReference type="EMBL" id="TCZ52260.1"/>
    </source>
</evidence>
<sequence>MPCSWWRRSPAGRPDRPPVRVLHPVTSMMRRPYRPAPATLTAQHPLLRLETWAVFVTIVGMIVNEWLGPGFLALALLLWGLYGAQHASSVARALGSVGMIPWLLPLLAFVSLLWSPVPLATARAAIQFGLTIALAVLTARSVPPQRFVAGAWIVTGLLIVLSIAFNKPYRDAMTGIVSMGGVFGNKNTLAFCCLIFTLTSATIALDKARTLQFRLAGLLGILFGLVMCVLARSIGTIVVTFIGLGVLAITVLLGLLPRRLRSGTAQMVFVLGLLASVPLVMGVMAFQEELLALVNKDSTLTGRTLLWYHAARMWVDHPILGTGYHGFWVQGMPAAEFLWKELHIAARQGFHFHSLYYETLINLGLVGVALGLLVICQATLAALRWARRSPDASNGLCLGVILLSLVMQVQTIGLFSQFDPSSYIFFTCAAYAIGWCRQETAVRQRLRLPSRRLITGHHVRPA</sequence>
<feature type="domain" description="O-antigen ligase-related" evidence="6">
    <location>
        <begin position="220"/>
        <end position="370"/>
    </location>
</feature>
<dbReference type="GO" id="GO:0016020">
    <property type="term" value="C:membrane"/>
    <property type="evidence" value="ECO:0007669"/>
    <property type="project" value="UniProtKB-SubCell"/>
</dbReference>
<evidence type="ECO:0000259" key="6">
    <source>
        <dbReference type="Pfam" id="PF04932"/>
    </source>
</evidence>